<dbReference type="EMBL" id="CP001719">
    <property type="protein sequence ID" value="ADC47151.1"/>
    <property type="molecule type" value="Genomic_DNA"/>
</dbReference>
<organism evidence="1 2">
    <name type="scientific">Methanobrevibacter ruminantium (strain ATCC 35063 / DSM 1093 / JCM 13430 / OCM 146 / M1)</name>
    <name type="common">Methanobacterium ruminantium</name>
    <dbReference type="NCBI Taxonomy" id="634498"/>
    <lineage>
        <taxon>Archaea</taxon>
        <taxon>Methanobacteriati</taxon>
        <taxon>Methanobacteriota</taxon>
        <taxon>Methanomada group</taxon>
        <taxon>Methanobacteria</taxon>
        <taxon>Methanobacteriales</taxon>
        <taxon>Methanobacteriaceae</taxon>
        <taxon>Methanobrevibacter</taxon>
    </lineage>
</organism>
<reference evidence="1 2" key="1">
    <citation type="journal article" date="2010" name="PLoS ONE">
        <title>The genome sequence of the rumen methanogen Methanobrevibacter ruminantium reveals new possibilities for controlling ruminant methane emissions.</title>
        <authorList>
            <person name="Leahy S.C."/>
            <person name="Kelly W.J."/>
            <person name="Altermann E."/>
            <person name="Ronimus R.S."/>
            <person name="Yeoman C.J."/>
            <person name="Pacheco D.M."/>
            <person name="Li D."/>
            <person name="Kong Z."/>
            <person name="McTavish S."/>
            <person name="Sang C."/>
            <person name="Lambie S.C."/>
            <person name="Janssen P.H."/>
            <person name="Dey D."/>
            <person name="Attwood G.T."/>
        </authorList>
    </citation>
    <scope>NUCLEOTIDE SEQUENCE [LARGE SCALE GENOMIC DNA]</scope>
    <source>
        <strain evidence="2">ATCC 35063 / DSM 1093 / JCM 13430 / OCM 146 / M1</strain>
    </source>
</reference>
<dbReference type="RefSeq" id="WP_012956100.1">
    <property type="nucleotide sequence ID" value="NC_013790.1"/>
</dbReference>
<name>D3E3P0_METRM</name>
<dbReference type="KEGG" id="mru:mru_1301"/>
<dbReference type="PATRIC" id="fig|634498.28.peg.1305"/>
<protein>
    <submittedName>
        <fullName evidence="1">Uncharacterized protein</fullName>
    </submittedName>
</protein>
<dbReference type="Gene3D" id="1.25.10.10">
    <property type="entry name" value="Leucine-rich Repeat Variant"/>
    <property type="match status" value="1"/>
</dbReference>
<accession>D3E3P0</accession>
<dbReference type="AlphaFoldDB" id="D3E3P0"/>
<dbReference type="GeneID" id="8770952"/>
<keyword evidence="2" id="KW-1185">Reference proteome</keyword>
<evidence type="ECO:0000313" key="2">
    <source>
        <dbReference type="Proteomes" id="UP000008680"/>
    </source>
</evidence>
<proteinExistence type="predicted"/>
<evidence type="ECO:0000313" key="1">
    <source>
        <dbReference type="EMBL" id="ADC47151.1"/>
    </source>
</evidence>
<dbReference type="eggNOG" id="arCOG02966">
    <property type="taxonomic scope" value="Archaea"/>
</dbReference>
<dbReference type="HOGENOM" id="CLU_414835_0_0_2"/>
<sequence>MTIPVMYDLDEERLRALNKDEKKEDRLFSISLLNPFYPLDSLVTDEEEDLDIRIAALDCLDLFGVTLYHIDIDSVPKELALAVIEMLDDGSKLKEIALNHNDIDYRIKALENKHLTDEDALKYIIENESAPKLRSLAACHPCLNDSKFLEGLALNDDDEDVRAAAVSNYSTKGVDVLKKVISDDEDIVRIPALKNLVFKYNLFNPSLNKKFNFKKKFHDMSWHMISSIDDYVPKEMDNDEGIRDLIDFELLDQIYISSANECYNELIDKLKIFFEKALYHYEIHNPFDESKLENDSYRKKMYDKLKLAEGDQRSFYLYQMAYDGGHAYLNFYLDYLNGLDYDSYLGDSDSSNEDSDLKKLFNESNDSYSLDKEIEESYFIDLAYADSNCEMVRLAIEAISDNSVLFDFAKNGKTSDIRKTAIKRLTDSAYLLDLAVNQIDKDIREANFYDDDWICDYISDNSNDYFDIFNTYDFYSHDLEHYERLFDNRLDSFYYEKVAWNYYRNTISFCLLERIDNYLDLVYAIKNTRSFVLRDLVIYKIENPLFLTDIALNAIDERIRYTAFGRIESKAFLKYVYLNSNDFRIKLLYLSKTTDNAILEEAFLNEENDVLRKYVLDNSNFKISPKVIEHCINEESVISDYAENKFAEQFVNYRLMDKKFL</sequence>
<dbReference type="STRING" id="634498.mru_1301"/>
<dbReference type="Proteomes" id="UP000008680">
    <property type="component" value="Chromosome"/>
</dbReference>
<dbReference type="InterPro" id="IPR011989">
    <property type="entry name" value="ARM-like"/>
</dbReference>
<gene>
    <name evidence="1" type="ordered locus">mru_1301</name>
</gene>